<comment type="caution">
    <text evidence="3">The sequence shown here is derived from an EMBL/GenBank/DDBJ whole genome shotgun (WGS) entry which is preliminary data.</text>
</comment>
<evidence type="ECO:0000256" key="2">
    <source>
        <dbReference type="SAM" id="Phobius"/>
    </source>
</evidence>
<dbReference type="AlphaFoldDB" id="A0A2G8TLG0"/>
<feature type="transmembrane region" description="Helical" evidence="2">
    <location>
        <begin position="246"/>
        <end position="267"/>
    </location>
</feature>
<feature type="compositionally biased region" description="Basic and acidic residues" evidence="1">
    <location>
        <begin position="470"/>
        <end position="479"/>
    </location>
</feature>
<keyword evidence="2" id="KW-0472">Membrane</keyword>
<dbReference type="OrthoDB" id="6286374at2"/>
<dbReference type="EMBL" id="PDOC01000001">
    <property type="protein sequence ID" value="PIL46824.1"/>
    <property type="molecule type" value="Genomic_DNA"/>
</dbReference>
<keyword evidence="4" id="KW-1185">Reference proteome</keyword>
<gene>
    <name evidence="3" type="ORF">CR105_01350</name>
</gene>
<evidence type="ECO:0000313" key="4">
    <source>
        <dbReference type="Proteomes" id="UP000230390"/>
    </source>
</evidence>
<accession>A0A2G8TLG0</accession>
<feature type="compositionally biased region" description="Basic and acidic residues" evidence="1">
    <location>
        <begin position="492"/>
        <end position="503"/>
    </location>
</feature>
<sequence>MFGSGILDTIIGLIFVFLLVSMLVTISNELIAGALHSRAKWLRLGIERLLGSKWAQDLYAHPLIGSTAPSPAADAARSAGPSYIASRSFANVLMALLHDSAGSVREVRRTLQHLVTIASDGGTSVEALRLQLAESLPRVRALITAHSHAELADAISRDLMALGERLKAPCTVTDAQADIQHLVDSMQSRYVRQMIDGLHDKRMRQVLLALFDDAQNDVEKFKENIEIWFNNSMDRISGWYKRRAQWVVAALAVTAAVSMNVDAVLIVKHLQTYPGARESLVAQAKAFAERTPATSAASGAGMHRVTSGDDYKGVLTFDVPAASAGAVNLTSDTAGVTLRPATMLVKRGDRQVEFNVSTVFSDTTATATINAAGAAEGSVQLDVRQGLPAQFSAVQDKLADLGLPIGWVWDATPTQVKNGQAIPRNVNDGVDRVLQHFLGWFITALAATLGAPFWFDMLNRVISIRSTGRAPEEKPKAPKEVSTPLEPGQSPREADRVAAAQRE</sequence>
<dbReference type="Proteomes" id="UP000230390">
    <property type="component" value="Unassembled WGS sequence"/>
</dbReference>
<proteinExistence type="predicted"/>
<protein>
    <submittedName>
        <fullName evidence="3">Uncharacterized protein</fullName>
    </submittedName>
</protein>
<evidence type="ECO:0000256" key="1">
    <source>
        <dbReference type="SAM" id="MobiDB-lite"/>
    </source>
</evidence>
<dbReference type="RefSeq" id="WP_099786626.1">
    <property type="nucleotide sequence ID" value="NZ_JBHLYV010000100.1"/>
</dbReference>
<name>A0A2G8TLG0_9BURK</name>
<feature type="transmembrane region" description="Helical" evidence="2">
    <location>
        <begin position="437"/>
        <end position="455"/>
    </location>
</feature>
<organism evidence="3 4">
    <name type="scientific">Massilia eurypsychrophila</name>
    <dbReference type="NCBI Taxonomy" id="1485217"/>
    <lineage>
        <taxon>Bacteria</taxon>
        <taxon>Pseudomonadati</taxon>
        <taxon>Pseudomonadota</taxon>
        <taxon>Betaproteobacteria</taxon>
        <taxon>Burkholderiales</taxon>
        <taxon>Oxalobacteraceae</taxon>
        <taxon>Telluria group</taxon>
        <taxon>Massilia</taxon>
    </lineage>
</organism>
<reference evidence="3 4" key="1">
    <citation type="submission" date="2017-10" db="EMBL/GenBank/DDBJ databases">
        <title>Massilia psychrophilum sp. nov., a novel purple-pigmented bacterium isolated from Tianshan glacier, Xinjiang Municipality, China.</title>
        <authorList>
            <person name="Wang H."/>
        </authorList>
    </citation>
    <scope>NUCLEOTIDE SEQUENCE [LARGE SCALE GENOMIC DNA]</scope>
    <source>
        <strain evidence="3 4">JCM 30074</strain>
    </source>
</reference>
<keyword evidence="2" id="KW-0812">Transmembrane</keyword>
<evidence type="ECO:0000313" key="3">
    <source>
        <dbReference type="EMBL" id="PIL46824.1"/>
    </source>
</evidence>
<keyword evidence="2" id="KW-1133">Transmembrane helix</keyword>
<feature type="transmembrane region" description="Helical" evidence="2">
    <location>
        <begin position="6"/>
        <end position="26"/>
    </location>
</feature>
<feature type="region of interest" description="Disordered" evidence="1">
    <location>
        <begin position="466"/>
        <end position="503"/>
    </location>
</feature>